<dbReference type="EMBL" id="JBHSJB010000049">
    <property type="protein sequence ID" value="MFC5059842.1"/>
    <property type="molecule type" value="Genomic_DNA"/>
</dbReference>
<feature type="compositionally biased region" description="Low complexity" evidence="1">
    <location>
        <begin position="372"/>
        <end position="383"/>
    </location>
</feature>
<evidence type="ECO:0000256" key="1">
    <source>
        <dbReference type="SAM" id="MobiDB-lite"/>
    </source>
</evidence>
<feature type="region of interest" description="Disordered" evidence="1">
    <location>
        <begin position="331"/>
        <end position="405"/>
    </location>
</feature>
<protein>
    <recommendedName>
        <fullName evidence="4">DNA-directed RNA polymerase specialized sigma24 family protein</fullName>
    </recommendedName>
</protein>
<dbReference type="RefSeq" id="WP_380648764.1">
    <property type="nucleotide sequence ID" value="NZ_JBHSJB010000049.1"/>
</dbReference>
<comment type="caution">
    <text evidence="2">The sequence shown here is derived from an EMBL/GenBank/DDBJ whole genome shotgun (WGS) entry which is preliminary data.</text>
</comment>
<feature type="compositionally biased region" description="Low complexity" evidence="1">
    <location>
        <begin position="390"/>
        <end position="405"/>
    </location>
</feature>
<organism evidence="2 3">
    <name type="scientific">Saccharothrix xinjiangensis</name>
    <dbReference type="NCBI Taxonomy" id="204798"/>
    <lineage>
        <taxon>Bacteria</taxon>
        <taxon>Bacillati</taxon>
        <taxon>Actinomycetota</taxon>
        <taxon>Actinomycetes</taxon>
        <taxon>Pseudonocardiales</taxon>
        <taxon>Pseudonocardiaceae</taxon>
        <taxon>Saccharothrix</taxon>
    </lineage>
</organism>
<dbReference type="Proteomes" id="UP001595833">
    <property type="component" value="Unassembled WGS sequence"/>
</dbReference>
<sequence length="405" mass="43291">MDHDRCLIGPSDGLEGFRGDHRHLCGTSSVPVWSAFGTTLCGVLVESLVPTRSGSHFMSLHDAVPRSRFERDDMPLDAARSAFEWLVAGPRPVGVDGRLFPGLPARRVPLDEVRDRLLRRHCPQALRDAVWAHLVLLARAEGGAWTVGAVGVALPALISISATLSARFAGDPSDIHAAVLAGFVAELGQVDLRRPRIMLRLRWAAYRAGHACVREALDAPVPFSHGFRSIVPPCPSGHPDFVLARAVAEGAITSSEAELIGSTRLEGVPLTAAATTRDMSYQAVKKARRRAEHRLLAYLRNDTTDTAHTGAGERDLATRVADSIAITAAAEHATTATRSSRTVTSLRKRAPRKSEERVSPRGAFSGVHGRGRQSTATAPTTSSPAPPRQSPQRSSGPTPGASRCA</sequence>
<feature type="compositionally biased region" description="Low complexity" evidence="1">
    <location>
        <begin position="331"/>
        <end position="345"/>
    </location>
</feature>
<evidence type="ECO:0000313" key="3">
    <source>
        <dbReference type="Proteomes" id="UP001595833"/>
    </source>
</evidence>
<evidence type="ECO:0008006" key="4">
    <source>
        <dbReference type="Google" id="ProtNLM"/>
    </source>
</evidence>
<name>A0ABV9YDT1_9PSEU</name>
<evidence type="ECO:0000313" key="2">
    <source>
        <dbReference type="EMBL" id="MFC5059842.1"/>
    </source>
</evidence>
<accession>A0ABV9YDT1</accession>
<proteinExistence type="predicted"/>
<gene>
    <name evidence="2" type="ORF">ACFPFM_39535</name>
</gene>
<reference evidence="3" key="1">
    <citation type="journal article" date="2019" name="Int. J. Syst. Evol. Microbiol.">
        <title>The Global Catalogue of Microorganisms (GCM) 10K type strain sequencing project: providing services to taxonomists for standard genome sequencing and annotation.</title>
        <authorList>
            <consortium name="The Broad Institute Genomics Platform"/>
            <consortium name="The Broad Institute Genome Sequencing Center for Infectious Disease"/>
            <person name="Wu L."/>
            <person name="Ma J."/>
        </authorList>
    </citation>
    <scope>NUCLEOTIDE SEQUENCE [LARGE SCALE GENOMIC DNA]</scope>
    <source>
        <strain evidence="3">KCTC 12848</strain>
    </source>
</reference>
<keyword evidence="3" id="KW-1185">Reference proteome</keyword>